<reference evidence="1" key="1">
    <citation type="journal article" date="2015" name="Nature">
        <title>Complex archaea that bridge the gap between prokaryotes and eukaryotes.</title>
        <authorList>
            <person name="Spang A."/>
            <person name="Saw J.H."/>
            <person name="Jorgensen S.L."/>
            <person name="Zaremba-Niedzwiedzka K."/>
            <person name="Martijn J."/>
            <person name="Lind A.E."/>
            <person name="van Eijk R."/>
            <person name="Schleper C."/>
            <person name="Guy L."/>
            <person name="Ettema T.J."/>
        </authorList>
    </citation>
    <scope>NUCLEOTIDE SEQUENCE</scope>
</reference>
<evidence type="ECO:0000313" key="1">
    <source>
        <dbReference type="EMBL" id="KKN77727.1"/>
    </source>
</evidence>
<gene>
    <name evidence="1" type="ORF">LCGC14_0357010</name>
</gene>
<accession>A0A0F9TRY7</accession>
<name>A0A0F9TRY7_9ZZZZ</name>
<dbReference type="EMBL" id="LAZR01000274">
    <property type="protein sequence ID" value="KKN77727.1"/>
    <property type="molecule type" value="Genomic_DNA"/>
</dbReference>
<protein>
    <submittedName>
        <fullName evidence="1">Uncharacterized protein</fullName>
    </submittedName>
</protein>
<organism evidence="1">
    <name type="scientific">marine sediment metagenome</name>
    <dbReference type="NCBI Taxonomy" id="412755"/>
    <lineage>
        <taxon>unclassified sequences</taxon>
        <taxon>metagenomes</taxon>
        <taxon>ecological metagenomes</taxon>
    </lineage>
</organism>
<sequence>MTATSYQRGWPIKALGKQWVYVDTCTPITVQRSCRKCRCMPTDLGHDACLGSIEGVVSACCGHGIEKPFREVEI</sequence>
<proteinExistence type="predicted"/>
<dbReference type="AlphaFoldDB" id="A0A0F9TRY7"/>
<comment type="caution">
    <text evidence="1">The sequence shown here is derived from an EMBL/GenBank/DDBJ whole genome shotgun (WGS) entry which is preliminary data.</text>
</comment>